<dbReference type="InterPro" id="IPR036527">
    <property type="entry name" value="SCP2_sterol-bd_dom_sf"/>
</dbReference>
<feature type="region of interest" description="Disordered" evidence="1">
    <location>
        <begin position="68"/>
        <end position="88"/>
    </location>
</feature>
<sequence>MSTLEQMRKSPAVADFCEPLPRLIDAGTADLSRGFRRLGELAGTGQKEPVTLGFHIEGDTARYWRLRVGPDGPRLTEEPPDDVKAPRPDVEVFTGEQTWREIAEGTLAPITAIIAGRMRFRGDVAAARRVVRLLRP</sequence>
<dbReference type="InterPro" id="IPR003033">
    <property type="entry name" value="SCP2_sterol-bd_dom"/>
</dbReference>
<dbReference type="Proteomes" id="UP001240236">
    <property type="component" value="Unassembled WGS sequence"/>
</dbReference>
<name>A0AAE3VTQ0_9ACTN</name>
<evidence type="ECO:0000256" key="1">
    <source>
        <dbReference type="SAM" id="MobiDB-lite"/>
    </source>
</evidence>
<dbReference type="EMBL" id="JAUSUZ010000001">
    <property type="protein sequence ID" value="MDQ0363489.1"/>
    <property type="molecule type" value="Genomic_DNA"/>
</dbReference>
<gene>
    <name evidence="3" type="ORF">J2S42_000158</name>
</gene>
<evidence type="ECO:0000313" key="3">
    <source>
        <dbReference type="EMBL" id="MDQ0363489.1"/>
    </source>
</evidence>
<dbReference type="Pfam" id="PF02036">
    <property type="entry name" value="SCP2"/>
    <property type="match status" value="1"/>
</dbReference>
<protein>
    <recommendedName>
        <fullName evidence="2">SCP2 domain-containing protein</fullName>
    </recommendedName>
</protein>
<organism evidence="3 4">
    <name type="scientific">Catenuloplanes indicus</name>
    <dbReference type="NCBI Taxonomy" id="137267"/>
    <lineage>
        <taxon>Bacteria</taxon>
        <taxon>Bacillati</taxon>
        <taxon>Actinomycetota</taxon>
        <taxon>Actinomycetes</taxon>
        <taxon>Micromonosporales</taxon>
        <taxon>Micromonosporaceae</taxon>
        <taxon>Catenuloplanes</taxon>
    </lineage>
</organism>
<comment type="caution">
    <text evidence="3">The sequence shown here is derived from an EMBL/GenBank/DDBJ whole genome shotgun (WGS) entry which is preliminary data.</text>
</comment>
<evidence type="ECO:0000259" key="2">
    <source>
        <dbReference type="Pfam" id="PF02036"/>
    </source>
</evidence>
<reference evidence="3 4" key="1">
    <citation type="submission" date="2023-07" db="EMBL/GenBank/DDBJ databases">
        <title>Sequencing the genomes of 1000 actinobacteria strains.</title>
        <authorList>
            <person name="Klenk H.-P."/>
        </authorList>
    </citation>
    <scope>NUCLEOTIDE SEQUENCE [LARGE SCALE GENOMIC DNA]</scope>
    <source>
        <strain evidence="3 4">DSM 44709</strain>
    </source>
</reference>
<evidence type="ECO:0000313" key="4">
    <source>
        <dbReference type="Proteomes" id="UP001240236"/>
    </source>
</evidence>
<feature type="compositionally biased region" description="Basic and acidic residues" evidence="1">
    <location>
        <begin position="74"/>
        <end position="88"/>
    </location>
</feature>
<dbReference type="AlphaFoldDB" id="A0AAE3VTQ0"/>
<accession>A0AAE3VTQ0</accession>
<keyword evidence="4" id="KW-1185">Reference proteome</keyword>
<proteinExistence type="predicted"/>
<feature type="domain" description="SCP2" evidence="2">
    <location>
        <begin position="52"/>
        <end position="134"/>
    </location>
</feature>
<dbReference type="Gene3D" id="3.30.1050.10">
    <property type="entry name" value="SCP2 sterol-binding domain"/>
    <property type="match status" value="1"/>
</dbReference>
<dbReference type="SUPFAM" id="SSF55718">
    <property type="entry name" value="SCP-like"/>
    <property type="match status" value="1"/>
</dbReference>
<dbReference type="RefSeq" id="WP_307234160.1">
    <property type="nucleotide sequence ID" value="NZ_JAUSUZ010000001.1"/>
</dbReference>